<name>A0AC34QF24_9BILA</name>
<dbReference type="Proteomes" id="UP000887576">
    <property type="component" value="Unplaced"/>
</dbReference>
<evidence type="ECO:0000313" key="2">
    <source>
        <dbReference type="WBParaSite" id="JU765_v2.g15816.t1"/>
    </source>
</evidence>
<accession>A0AC34QF24</accession>
<sequence>MAYFDFLGLPSVVRDKIADEVVHNAPPEDRIQLALACKSINESVKRARPKKILQNFSFNDVALIRDNMQTPRIKRMVDKLRQVHVDTLRYDTVSLTPPINRGEFLQVLGDAAHFATSLSIMSATPAMKVDDEVIAFYQRFTNLENLQCSIELPFYAPHINVPVVSNITAALLHDIGKKSKTIPLESLKWFPRVPAAEIQKFLLTAKFAAEAKLLFFVQQNRVPQLLMKNTPEPNVFETRIIFENEPKISVNQEVHGKKRKLIVSLFDCAQRRYEYRVTSASSPKKPLVIGQFKKGKNEITVKNVDPKDWIRVSLTKDYITMTYADDMLEEYFPRNKYSSVSERCKVIRKTLGCEIIALEARKLESLLPDYHFGMFLNQDTSDEESSDES</sequence>
<proteinExistence type="predicted"/>
<organism evidence="1 2">
    <name type="scientific">Panagrolaimus sp. JU765</name>
    <dbReference type="NCBI Taxonomy" id="591449"/>
    <lineage>
        <taxon>Eukaryota</taxon>
        <taxon>Metazoa</taxon>
        <taxon>Ecdysozoa</taxon>
        <taxon>Nematoda</taxon>
        <taxon>Chromadorea</taxon>
        <taxon>Rhabditida</taxon>
        <taxon>Tylenchina</taxon>
        <taxon>Panagrolaimomorpha</taxon>
        <taxon>Panagrolaimoidea</taxon>
        <taxon>Panagrolaimidae</taxon>
        <taxon>Panagrolaimus</taxon>
    </lineage>
</organism>
<evidence type="ECO:0000313" key="1">
    <source>
        <dbReference type="Proteomes" id="UP000887576"/>
    </source>
</evidence>
<dbReference type="WBParaSite" id="JU765_v2.g15816.t1">
    <property type="protein sequence ID" value="JU765_v2.g15816.t1"/>
    <property type="gene ID" value="JU765_v2.g15816"/>
</dbReference>
<protein>
    <submittedName>
        <fullName evidence="2">F-box domain-containing protein</fullName>
    </submittedName>
</protein>
<reference evidence="2" key="1">
    <citation type="submission" date="2022-11" db="UniProtKB">
        <authorList>
            <consortium name="WormBaseParasite"/>
        </authorList>
    </citation>
    <scope>IDENTIFICATION</scope>
</reference>